<gene>
    <name evidence="2" type="ORF">F0415_06655</name>
</gene>
<evidence type="ECO:0000259" key="1">
    <source>
        <dbReference type="Pfam" id="PF08241"/>
    </source>
</evidence>
<dbReference type="SUPFAM" id="SSF53335">
    <property type="entry name" value="S-adenosyl-L-methionine-dependent methyltransferases"/>
    <property type="match status" value="1"/>
</dbReference>
<proteinExistence type="predicted"/>
<reference evidence="2 3" key="2">
    <citation type="submission" date="2019-09" db="EMBL/GenBank/DDBJ databases">
        <authorList>
            <person name="Mazur A."/>
        </authorList>
    </citation>
    <scope>NUCLEOTIDE SEQUENCE [LARGE SCALE GENOMIC DNA]</scope>
    <source>
        <strain evidence="2 3">3729k</strain>
    </source>
</reference>
<evidence type="ECO:0000313" key="2">
    <source>
        <dbReference type="EMBL" id="KAA2284926.1"/>
    </source>
</evidence>
<dbReference type="InterPro" id="IPR050508">
    <property type="entry name" value="Methyltransf_Superfamily"/>
</dbReference>
<organism evidence="2 3">
    <name type="scientific">Arenimonas fontis</name>
    <dbReference type="NCBI Taxonomy" id="2608255"/>
    <lineage>
        <taxon>Bacteria</taxon>
        <taxon>Pseudomonadati</taxon>
        <taxon>Pseudomonadota</taxon>
        <taxon>Gammaproteobacteria</taxon>
        <taxon>Lysobacterales</taxon>
        <taxon>Lysobacteraceae</taxon>
        <taxon>Arenimonas</taxon>
    </lineage>
</organism>
<dbReference type="RefSeq" id="WP_149860425.1">
    <property type="nucleotide sequence ID" value="NZ_VUOD01000004.1"/>
</dbReference>
<keyword evidence="2" id="KW-0808">Transferase</keyword>
<keyword evidence="3" id="KW-1185">Reference proteome</keyword>
<dbReference type="PANTHER" id="PTHR42912">
    <property type="entry name" value="METHYLTRANSFERASE"/>
    <property type="match status" value="1"/>
</dbReference>
<keyword evidence="2" id="KW-0489">Methyltransferase</keyword>
<dbReference type="Pfam" id="PF08241">
    <property type="entry name" value="Methyltransf_11"/>
    <property type="match status" value="1"/>
</dbReference>
<name>A0A5B2Z9U6_9GAMM</name>
<dbReference type="EMBL" id="VUOD01000004">
    <property type="protein sequence ID" value="KAA2284926.1"/>
    <property type="molecule type" value="Genomic_DNA"/>
</dbReference>
<dbReference type="GO" id="GO:0008757">
    <property type="term" value="F:S-adenosylmethionine-dependent methyltransferase activity"/>
    <property type="evidence" value="ECO:0007669"/>
    <property type="project" value="InterPro"/>
</dbReference>
<dbReference type="PANTHER" id="PTHR42912:SF93">
    <property type="entry name" value="N6-ADENOSINE-METHYLTRANSFERASE TMT1A"/>
    <property type="match status" value="1"/>
</dbReference>
<evidence type="ECO:0000313" key="3">
    <source>
        <dbReference type="Proteomes" id="UP000322165"/>
    </source>
</evidence>
<accession>A0A5B2Z9U6</accession>
<protein>
    <submittedName>
        <fullName evidence="2">Class I SAM-dependent methyltransferase</fullName>
    </submittedName>
</protein>
<dbReference type="CDD" id="cd02440">
    <property type="entry name" value="AdoMet_MTases"/>
    <property type="match status" value="1"/>
</dbReference>
<dbReference type="Proteomes" id="UP000322165">
    <property type="component" value="Unassembled WGS sequence"/>
</dbReference>
<dbReference type="Gene3D" id="3.40.50.150">
    <property type="entry name" value="Vaccinia Virus protein VP39"/>
    <property type="match status" value="1"/>
</dbReference>
<comment type="caution">
    <text evidence="2">The sequence shown here is derived from an EMBL/GenBank/DDBJ whole genome shotgun (WGS) entry which is preliminary data.</text>
</comment>
<dbReference type="GO" id="GO:0032259">
    <property type="term" value="P:methylation"/>
    <property type="evidence" value="ECO:0007669"/>
    <property type="project" value="UniProtKB-KW"/>
</dbReference>
<dbReference type="AlphaFoldDB" id="A0A5B2Z9U6"/>
<feature type="domain" description="Methyltransferase type 11" evidence="1">
    <location>
        <begin position="47"/>
        <end position="141"/>
    </location>
</feature>
<sequence length="275" mass="30325">MKLQLEPTGERLIEDAYLGSVGAYVIYQMHAASYAFAEPYCRGGDVLDLGCGSGYGTYRIAALARSAVGVDIADDAVAFASTRYSAGNLGYRSIRASEALPFADASFDTVLSFQVIEHVHDVRGYLQEARRVLRPGGAMVIITPDRKHRLLPGQKPWNRWHLREYSLEGLVEEVAPVLAVESRLRMGAPDAVAVHELKRYRWTKWLTLPMTLPFVPEPLRRSGLDFLHRIKGQGKPVSATATGQATVDYGFGEEAFVFAEDAPNSLNVVVVARKQ</sequence>
<reference evidence="2 3" key="1">
    <citation type="submission" date="2019-09" db="EMBL/GenBank/DDBJ databases">
        <title>Arenimonas chukotkensis sp. nov., a bacterium isolated from Chukotka hot spring, Arctic region, Russia.</title>
        <authorList>
            <person name="Zayulina K.S."/>
            <person name="Prokofeva M.I."/>
            <person name="Elcheninov A.G."/>
            <person name="Novikov A."/>
            <person name="Kochetkova T.V."/>
            <person name="Kublanov I.V."/>
        </authorList>
    </citation>
    <scope>NUCLEOTIDE SEQUENCE [LARGE SCALE GENOMIC DNA]</scope>
    <source>
        <strain evidence="2 3">3729k</strain>
    </source>
</reference>
<dbReference type="InterPro" id="IPR029063">
    <property type="entry name" value="SAM-dependent_MTases_sf"/>
</dbReference>
<dbReference type="InterPro" id="IPR013216">
    <property type="entry name" value="Methyltransf_11"/>
</dbReference>